<protein>
    <recommendedName>
        <fullName evidence="2">C2H2-type domain-containing protein</fullName>
    </recommendedName>
</protein>
<reference evidence="3 4" key="1">
    <citation type="submission" date="2019-05" db="EMBL/GenBank/DDBJ databases">
        <title>Mikania micrantha, genome provides insights into the molecular mechanism of rapid growth.</title>
        <authorList>
            <person name="Liu B."/>
        </authorList>
    </citation>
    <scope>NUCLEOTIDE SEQUENCE [LARGE SCALE GENOMIC DNA]</scope>
    <source>
        <strain evidence="3">NLD-2019</strain>
        <tissue evidence="3">Leaf</tissue>
    </source>
</reference>
<sequence>MMMNTDNNLQTHAQLHSEFQYWFPALRRFGPDDPFFASGNIERELLAKQVALDFTEEEKQQLRNLDDEDSEVICPIVGCGANLRSLALFEDHYNARHTASCSVCSRVYPTSRLLGIHVSEAHDSFFQAKVAGGYAMPSHNVRVKCNPVHVARRVSPQVPFLNPGRTPLSSSSPDIPLPLPTTDLPT</sequence>
<dbReference type="SMART" id="SM00355">
    <property type="entry name" value="ZnF_C2H2"/>
    <property type="match status" value="2"/>
</dbReference>
<dbReference type="AlphaFoldDB" id="A0A5N6Q6Y2"/>
<dbReference type="InterPro" id="IPR039258">
    <property type="entry name" value="ZNF511"/>
</dbReference>
<dbReference type="InterPro" id="IPR013087">
    <property type="entry name" value="Znf_C2H2_type"/>
</dbReference>
<dbReference type="Proteomes" id="UP000326396">
    <property type="component" value="Linkage Group LG1"/>
</dbReference>
<dbReference type="OrthoDB" id="18440at2759"/>
<name>A0A5N6Q6Y2_9ASTR</name>
<evidence type="ECO:0000313" key="3">
    <source>
        <dbReference type="EMBL" id="KAD7479628.1"/>
    </source>
</evidence>
<evidence type="ECO:0000256" key="1">
    <source>
        <dbReference type="SAM" id="MobiDB-lite"/>
    </source>
</evidence>
<feature type="compositionally biased region" description="Low complexity" evidence="1">
    <location>
        <begin position="166"/>
        <end position="186"/>
    </location>
</feature>
<dbReference type="PANTHER" id="PTHR21354">
    <property type="entry name" value="ZINC FINGER PROTEIN 511"/>
    <property type="match status" value="1"/>
</dbReference>
<comment type="caution">
    <text evidence="3">The sequence shown here is derived from an EMBL/GenBank/DDBJ whole genome shotgun (WGS) entry which is preliminary data.</text>
</comment>
<keyword evidence="4" id="KW-1185">Reference proteome</keyword>
<feature type="domain" description="C2H2-type" evidence="2">
    <location>
        <begin position="101"/>
        <end position="122"/>
    </location>
</feature>
<gene>
    <name evidence="3" type="ORF">E3N88_02764</name>
</gene>
<evidence type="ECO:0000313" key="4">
    <source>
        <dbReference type="Proteomes" id="UP000326396"/>
    </source>
</evidence>
<dbReference type="PANTHER" id="PTHR21354:SF0">
    <property type="entry name" value="ZINC FINGER PROTEIN 511"/>
    <property type="match status" value="1"/>
</dbReference>
<dbReference type="PROSITE" id="PS00028">
    <property type="entry name" value="ZINC_FINGER_C2H2_1"/>
    <property type="match status" value="1"/>
</dbReference>
<feature type="region of interest" description="Disordered" evidence="1">
    <location>
        <begin position="161"/>
        <end position="186"/>
    </location>
</feature>
<dbReference type="EMBL" id="SZYD01000001">
    <property type="protein sequence ID" value="KAD7479628.1"/>
    <property type="molecule type" value="Genomic_DNA"/>
</dbReference>
<organism evidence="3 4">
    <name type="scientific">Mikania micrantha</name>
    <name type="common">bitter vine</name>
    <dbReference type="NCBI Taxonomy" id="192012"/>
    <lineage>
        <taxon>Eukaryota</taxon>
        <taxon>Viridiplantae</taxon>
        <taxon>Streptophyta</taxon>
        <taxon>Embryophyta</taxon>
        <taxon>Tracheophyta</taxon>
        <taxon>Spermatophyta</taxon>
        <taxon>Magnoliopsida</taxon>
        <taxon>eudicotyledons</taxon>
        <taxon>Gunneridae</taxon>
        <taxon>Pentapetalae</taxon>
        <taxon>asterids</taxon>
        <taxon>campanulids</taxon>
        <taxon>Asterales</taxon>
        <taxon>Asteraceae</taxon>
        <taxon>Asteroideae</taxon>
        <taxon>Heliantheae alliance</taxon>
        <taxon>Eupatorieae</taxon>
        <taxon>Mikania</taxon>
    </lineage>
</organism>
<evidence type="ECO:0000259" key="2">
    <source>
        <dbReference type="PROSITE" id="PS00028"/>
    </source>
</evidence>
<accession>A0A5N6Q6Y2</accession>
<proteinExistence type="predicted"/>